<dbReference type="Gene3D" id="3.30.450.40">
    <property type="match status" value="1"/>
</dbReference>
<dbReference type="AlphaFoldDB" id="A0A1D8K5N5"/>
<dbReference type="Pfam" id="PF00990">
    <property type="entry name" value="GGDEF"/>
    <property type="match status" value="1"/>
</dbReference>
<evidence type="ECO:0008006" key="5">
    <source>
        <dbReference type="Google" id="ProtNLM"/>
    </source>
</evidence>
<dbReference type="Pfam" id="PF13185">
    <property type="entry name" value="GAF_2"/>
    <property type="match status" value="1"/>
</dbReference>
<proteinExistence type="predicted"/>
<dbReference type="InterPro" id="IPR052155">
    <property type="entry name" value="Biofilm_reg_signaling"/>
</dbReference>
<dbReference type="EMBL" id="CP017448">
    <property type="protein sequence ID" value="AOV16260.1"/>
    <property type="molecule type" value="Genomic_DNA"/>
</dbReference>
<dbReference type="CDD" id="cd01948">
    <property type="entry name" value="EAL"/>
    <property type="match status" value="1"/>
</dbReference>
<dbReference type="InterPro" id="IPR035919">
    <property type="entry name" value="EAL_sf"/>
</dbReference>
<dbReference type="SMART" id="SM00267">
    <property type="entry name" value="GGDEF"/>
    <property type="match status" value="1"/>
</dbReference>
<dbReference type="PROSITE" id="PS50887">
    <property type="entry name" value="GGDEF"/>
    <property type="match status" value="1"/>
</dbReference>
<dbReference type="SUPFAM" id="SSF55073">
    <property type="entry name" value="Nucleotide cyclase"/>
    <property type="match status" value="1"/>
</dbReference>
<gene>
    <name evidence="3" type="ORF">BJI67_03495</name>
</gene>
<evidence type="ECO:0000313" key="4">
    <source>
        <dbReference type="Proteomes" id="UP000095342"/>
    </source>
</evidence>
<protein>
    <recommendedName>
        <fullName evidence="5">Diguanylate cyclase</fullName>
    </recommendedName>
</protein>
<keyword evidence="4" id="KW-1185">Reference proteome</keyword>
<dbReference type="Proteomes" id="UP000095342">
    <property type="component" value="Chromosome"/>
</dbReference>
<feature type="domain" description="GGDEF" evidence="2">
    <location>
        <begin position="200"/>
        <end position="334"/>
    </location>
</feature>
<dbReference type="PROSITE" id="PS50883">
    <property type="entry name" value="EAL"/>
    <property type="match status" value="1"/>
</dbReference>
<feature type="domain" description="EAL" evidence="1">
    <location>
        <begin position="341"/>
        <end position="597"/>
    </location>
</feature>
<dbReference type="InterPro" id="IPR043128">
    <property type="entry name" value="Rev_trsase/Diguanyl_cyclase"/>
</dbReference>
<dbReference type="SUPFAM" id="SSF141868">
    <property type="entry name" value="EAL domain-like"/>
    <property type="match status" value="1"/>
</dbReference>
<evidence type="ECO:0000259" key="1">
    <source>
        <dbReference type="PROSITE" id="PS50883"/>
    </source>
</evidence>
<dbReference type="Gene3D" id="3.20.20.450">
    <property type="entry name" value="EAL domain"/>
    <property type="match status" value="1"/>
</dbReference>
<dbReference type="Gene3D" id="3.30.70.270">
    <property type="match status" value="1"/>
</dbReference>
<dbReference type="Pfam" id="PF00563">
    <property type="entry name" value="EAL"/>
    <property type="match status" value="1"/>
</dbReference>
<dbReference type="SUPFAM" id="SSF55781">
    <property type="entry name" value="GAF domain-like"/>
    <property type="match status" value="1"/>
</dbReference>
<dbReference type="InterPro" id="IPR029016">
    <property type="entry name" value="GAF-like_dom_sf"/>
</dbReference>
<dbReference type="SMART" id="SM00052">
    <property type="entry name" value="EAL"/>
    <property type="match status" value="1"/>
</dbReference>
<dbReference type="InterPro" id="IPR000160">
    <property type="entry name" value="GGDEF_dom"/>
</dbReference>
<dbReference type="InterPro" id="IPR001633">
    <property type="entry name" value="EAL_dom"/>
</dbReference>
<reference evidence="3 4" key="1">
    <citation type="submission" date="2016-09" db="EMBL/GenBank/DDBJ databases">
        <title>Acidihalobacter prosperus V6 (DSM14174).</title>
        <authorList>
            <person name="Khaleque H.N."/>
            <person name="Ramsay J.P."/>
            <person name="Murphy R.J.T."/>
            <person name="Kaksonen A.H."/>
            <person name="Boxall N.J."/>
            <person name="Watkin E.L.J."/>
        </authorList>
    </citation>
    <scope>NUCLEOTIDE SEQUENCE [LARGE SCALE GENOMIC DNA]</scope>
    <source>
        <strain evidence="3 4">V6</strain>
    </source>
</reference>
<dbReference type="KEGG" id="aaeo:BJI67_03495"/>
<evidence type="ECO:0000313" key="3">
    <source>
        <dbReference type="EMBL" id="AOV16260.1"/>
    </source>
</evidence>
<organism evidence="3 4">
    <name type="scientific">Acidihalobacter aeolianus</name>
    <dbReference type="NCBI Taxonomy" id="2792603"/>
    <lineage>
        <taxon>Bacteria</taxon>
        <taxon>Pseudomonadati</taxon>
        <taxon>Pseudomonadota</taxon>
        <taxon>Gammaproteobacteria</taxon>
        <taxon>Chromatiales</taxon>
        <taxon>Ectothiorhodospiraceae</taxon>
        <taxon>Acidihalobacter</taxon>
    </lineage>
</organism>
<evidence type="ECO:0000259" key="2">
    <source>
        <dbReference type="PROSITE" id="PS50887"/>
    </source>
</evidence>
<name>A0A1D8K5N5_9GAMM</name>
<dbReference type="SMART" id="SM00065">
    <property type="entry name" value="GAF"/>
    <property type="match status" value="1"/>
</dbReference>
<dbReference type="CDD" id="cd01949">
    <property type="entry name" value="GGDEF"/>
    <property type="match status" value="1"/>
</dbReference>
<dbReference type="PANTHER" id="PTHR44757:SF2">
    <property type="entry name" value="BIOFILM ARCHITECTURE MAINTENANCE PROTEIN MBAA"/>
    <property type="match status" value="1"/>
</dbReference>
<accession>A0A1D8K5N5</accession>
<dbReference type="PANTHER" id="PTHR44757">
    <property type="entry name" value="DIGUANYLATE CYCLASE DGCP"/>
    <property type="match status" value="1"/>
</dbReference>
<dbReference type="InterPro" id="IPR029787">
    <property type="entry name" value="Nucleotide_cyclase"/>
</dbReference>
<dbReference type="InterPro" id="IPR003018">
    <property type="entry name" value="GAF"/>
</dbReference>
<dbReference type="NCBIfam" id="TIGR00254">
    <property type="entry name" value="GGDEF"/>
    <property type="match status" value="1"/>
</dbReference>
<dbReference type="RefSeq" id="WP_070071854.1">
    <property type="nucleotide sequence ID" value="NZ_CP017448.1"/>
</dbReference>
<sequence length="603" mass="67097">MDTLNLAAVVKALSRESRFEEYFRKAAGAAAGCCGADGAALIVRDGDVMQYRFFLGVPFAFHQRFMGYRYSAEQGVSGEVMRSGQAHFIQDYKNSPMAMDAFIEAGLSANLVVPVHLPDGETGAVLAVAWFGSPVEIPDEQALDTVEALADLIGAALQREEMESRLREQAQSDSLTGLPNRHALPEVLERAMNRARRLERMLSVIVIDLDGFKGVNDRLGHRFGDLLLKSCAARLREIVRRGDTVVRMGGDEFLVLSEGIRRVTEVETLCRRIDTALRLRMNVEGRYVGVRPSIGVSMLMGEEMDGDTLIHQADMAMYNAKSEGGGYRFYGYEIDRQQQTRREIREALEVALAANRLALYLQPIVDLTDGSIVGAEALLRWPQPDGEVLAPMAFLWAVQDDPLMEQIGRWILNTGIAVLRAWQDESVLDGLTLALNVSDWELRKRGFCESLDQMTVGERPINYSRLHFEIVETAALDQRKEIFEVLSECTARGISVYLDDFGTGHASLSHLSEMPVNGVKIDRRFVAQVDVSSESRSLVRAILGMAEPFGHAVVAEGIERPAQITELRELGCRLGQGYLFGRPMPVAEFRRWVLERTRATPPA</sequence>